<evidence type="ECO:0000256" key="2">
    <source>
        <dbReference type="ARBA" id="ARBA00023015"/>
    </source>
</evidence>
<comment type="subcellular location">
    <subcellularLocation>
        <location evidence="1">Nucleus</location>
    </subcellularLocation>
</comment>
<dbReference type="Proteomes" id="UP001187315">
    <property type="component" value="Unassembled WGS sequence"/>
</dbReference>
<dbReference type="GO" id="GO:0005634">
    <property type="term" value="C:nucleus"/>
    <property type="evidence" value="ECO:0007669"/>
    <property type="project" value="UniProtKB-SubCell"/>
</dbReference>
<gene>
    <name evidence="6" type="ORF">Q7C36_019656</name>
</gene>
<evidence type="ECO:0000256" key="4">
    <source>
        <dbReference type="ARBA" id="ARBA00023242"/>
    </source>
</evidence>
<evidence type="ECO:0008006" key="8">
    <source>
        <dbReference type="Google" id="ProtNLM"/>
    </source>
</evidence>
<organism evidence="6 7">
    <name type="scientific">Tachysurus vachellii</name>
    <name type="common">Darkbarbel catfish</name>
    <name type="synonym">Pelteobagrus vachellii</name>
    <dbReference type="NCBI Taxonomy" id="175792"/>
    <lineage>
        <taxon>Eukaryota</taxon>
        <taxon>Metazoa</taxon>
        <taxon>Chordata</taxon>
        <taxon>Craniata</taxon>
        <taxon>Vertebrata</taxon>
        <taxon>Euteleostomi</taxon>
        <taxon>Actinopterygii</taxon>
        <taxon>Neopterygii</taxon>
        <taxon>Teleostei</taxon>
        <taxon>Ostariophysi</taxon>
        <taxon>Siluriformes</taxon>
        <taxon>Bagridae</taxon>
        <taxon>Tachysurus</taxon>
    </lineage>
</organism>
<evidence type="ECO:0000256" key="5">
    <source>
        <dbReference type="ARBA" id="ARBA00025784"/>
    </source>
</evidence>
<keyword evidence="3" id="KW-0804">Transcription</keyword>
<keyword evidence="7" id="KW-1185">Reference proteome</keyword>
<comment type="caution">
    <text evidence="6">The sequence shown here is derived from an EMBL/GenBank/DDBJ whole genome shotgun (WGS) entry which is preliminary data.</text>
</comment>
<keyword evidence="4" id="KW-0539">Nucleus</keyword>
<sequence length="137" mass="15473">MEYRSEESEHTASPQSVIVTYYEGDINTVVNEHFIRALGKNCVPKDLSVKHRERQTPHNHELQLPPSWAASWSRRSLCPTNHTSHLAPCFSAEEAVRSSSVIVSRTETPASWCQPQNYMLTPLAYQPSAAPSFHNPE</sequence>
<comment type="similarity">
    <text evidence="5">Belongs to the vestigial family.</text>
</comment>
<dbReference type="AlphaFoldDB" id="A0AA88LSI8"/>
<protein>
    <recommendedName>
        <fullName evidence="8">Transcription cofactor vestigial-like protein 1</fullName>
    </recommendedName>
</protein>
<evidence type="ECO:0000313" key="6">
    <source>
        <dbReference type="EMBL" id="KAK2823056.1"/>
    </source>
</evidence>
<dbReference type="PANTHER" id="PTHR15950:SF17">
    <property type="entry name" value="TRANSCRIPTION COFACTOR VESTIGIAL-LIKE PROTEIN 2"/>
    <property type="match status" value="1"/>
</dbReference>
<evidence type="ECO:0000256" key="1">
    <source>
        <dbReference type="ARBA" id="ARBA00004123"/>
    </source>
</evidence>
<evidence type="ECO:0000313" key="7">
    <source>
        <dbReference type="Proteomes" id="UP001187315"/>
    </source>
</evidence>
<dbReference type="EMBL" id="JAVHJS010000021">
    <property type="protein sequence ID" value="KAK2823056.1"/>
    <property type="molecule type" value="Genomic_DNA"/>
</dbReference>
<dbReference type="Pfam" id="PF07545">
    <property type="entry name" value="Vg_Tdu"/>
    <property type="match status" value="1"/>
</dbReference>
<reference evidence="6" key="1">
    <citation type="submission" date="2023-08" db="EMBL/GenBank/DDBJ databases">
        <title>Pelteobagrus vachellii genome.</title>
        <authorList>
            <person name="Liu H."/>
        </authorList>
    </citation>
    <scope>NUCLEOTIDE SEQUENCE</scope>
    <source>
        <strain evidence="6">PRFRI_2022a</strain>
        <tissue evidence="6">Muscle</tissue>
    </source>
</reference>
<keyword evidence="2" id="KW-0805">Transcription regulation</keyword>
<evidence type="ECO:0000256" key="3">
    <source>
        <dbReference type="ARBA" id="ARBA00023163"/>
    </source>
</evidence>
<dbReference type="PANTHER" id="PTHR15950">
    <property type="entry name" value="TRANSCRIPTION COFACTOR VESTIGIAL-LIKE PROTEIN"/>
    <property type="match status" value="1"/>
</dbReference>
<dbReference type="GO" id="GO:0006355">
    <property type="term" value="P:regulation of DNA-templated transcription"/>
    <property type="evidence" value="ECO:0007669"/>
    <property type="project" value="InterPro"/>
</dbReference>
<proteinExistence type="inferred from homology"/>
<name>A0AA88LSI8_TACVA</name>
<dbReference type="InterPro" id="IPR011520">
    <property type="entry name" value="Vg_fam"/>
</dbReference>
<accession>A0AA88LSI8</accession>